<feature type="compositionally biased region" description="Basic and acidic residues" evidence="1">
    <location>
        <begin position="83"/>
        <end position="92"/>
    </location>
</feature>
<gene>
    <name evidence="2" type="ORF">E0F67_10365</name>
</gene>
<dbReference type="Proteomes" id="UP000325300">
    <property type="component" value="Unassembled WGS sequence"/>
</dbReference>
<reference evidence="2 3" key="1">
    <citation type="submission" date="2019-02" db="EMBL/GenBank/DDBJ databases">
        <title>Novel genomic isolates of S. pyogenes and S. dysgalactiae subsp. equisimilis associated to necrotising fasciitis (NSTI).</title>
        <authorList>
            <person name="Barrantes I."/>
        </authorList>
    </citation>
    <scope>NUCLEOTIDE SEQUENCE [LARGE SCALE GENOMIC DNA]</scope>
    <source>
        <strain evidence="2 3">SPY5003</strain>
    </source>
</reference>
<feature type="non-terminal residue" evidence="2">
    <location>
        <position position="1"/>
    </location>
</feature>
<evidence type="ECO:0000256" key="1">
    <source>
        <dbReference type="SAM" id="MobiDB-lite"/>
    </source>
</evidence>
<comment type="caution">
    <text evidence="2">The sequence shown here is derived from an EMBL/GenBank/DDBJ whole genome shotgun (WGS) entry which is preliminary data.</text>
</comment>
<dbReference type="EMBL" id="SJLI01000239">
    <property type="protein sequence ID" value="TYK91678.1"/>
    <property type="molecule type" value="Genomic_DNA"/>
</dbReference>
<proteinExistence type="predicted"/>
<protein>
    <submittedName>
        <fullName evidence="2">LTA synthase family protein</fullName>
    </submittedName>
</protein>
<organism evidence="2 3">
    <name type="scientific">Streptococcus pyogenes</name>
    <dbReference type="NCBI Taxonomy" id="1314"/>
    <lineage>
        <taxon>Bacteria</taxon>
        <taxon>Bacillati</taxon>
        <taxon>Bacillota</taxon>
        <taxon>Bacilli</taxon>
        <taxon>Lactobacillales</taxon>
        <taxon>Streptococcaceae</taxon>
        <taxon>Streptococcus</taxon>
    </lineage>
</organism>
<dbReference type="AlphaFoldDB" id="A0A5S4T703"/>
<evidence type="ECO:0000313" key="2">
    <source>
        <dbReference type="EMBL" id="TYK91678.1"/>
    </source>
</evidence>
<name>A0A5S4T703_STRPY</name>
<sequence>VQTGDLLRFDTNNGLKVIDSSKFVYTKQLKQMKDISAKLGSHSTSLYSKNGNKSTQKLFKAPSYLELNPKEAEKTEATTGPAPKEETDKPKE</sequence>
<evidence type="ECO:0000313" key="3">
    <source>
        <dbReference type="Proteomes" id="UP000325300"/>
    </source>
</evidence>
<accession>A0A5S4T703</accession>
<feature type="region of interest" description="Disordered" evidence="1">
    <location>
        <begin position="66"/>
        <end position="92"/>
    </location>
</feature>